<evidence type="ECO:0000313" key="1">
    <source>
        <dbReference type="EMBL" id="CAG8458717.1"/>
    </source>
</evidence>
<comment type="caution">
    <text evidence="1">The sequence shown here is derived from an EMBL/GenBank/DDBJ whole genome shotgun (WGS) entry which is preliminary data.</text>
</comment>
<keyword evidence="2" id="KW-1185">Reference proteome</keyword>
<dbReference type="InterPro" id="IPR036910">
    <property type="entry name" value="HMG_box_dom_sf"/>
</dbReference>
<gene>
    <name evidence="1" type="ORF">DEBURN_LOCUS2560</name>
</gene>
<protein>
    <submittedName>
        <fullName evidence="1">3552_t:CDS:1</fullName>
    </submittedName>
</protein>
<dbReference type="OrthoDB" id="2314119at2759"/>
<name>A0A9N8VL31_9GLOM</name>
<dbReference type="Gene3D" id="1.10.30.10">
    <property type="entry name" value="High mobility group box domain"/>
    <property type="match status" value="1"/>
</dbReference>
<evidence type="ECO:0000313" key="2">
    <source>
        <dbReference type="Proteomes" id="UP000789706"/>
    </source>
</evidence>
<proteinExistence type="predicted"/>
<reference evidence="1" key="1">
    <citation type="submission" date="2021-06" db="EMBL/GenBank/DDBJ databases">
        <authorList>
            <person name="Kallberg Y."/>
            <person name="Tangrot J."/>
            <person name="Rosling A."/>
        </authorList>
    </citation>
    <scope>NUCLEOTIDE SEQUENCE</scope>
    <source>
        <strain evidence="1">AZ414A</strain>
    </source>
</reference>
<organism evidence="1 2">
    <name type="scientific">Diversispora eburnea</name>
    <dbReference type="NCBI Taxonomy" id="1213867"/>
    <lineage>
        <taxon>Eukaryota</taxon>
        <taxon>Fungi</taxon>
        <taxon>Fungi incertae sedis</taxon>
        <taxon>Mucoromycota</taxon>
        <taxon>Glomeromycotina</taxon>
        <taxon>Glomeromycetes</taxon>
        <taxon>Diversisporales</taxon>
        <taxon>Diversisporaceae</taxon>
        <taxon>Diversispora</taxon>
    </lineage>
</organism>
<dbReference type="AlphaFoldDB" id="A0A9N8VL31"/>
<dbReference type="EMBL" id="CAJVPK010000142">
    <property type="protein sequence ID" value="CAG8458717.1"/>
    <property type="molecule type" value="Genomic_DNA"/>
</dbReference>
<sequence>MALHINNQNTNTSNIRIPFPPSIEVDEIVQLHLRNGIKSANQTMNAFLIYRKEYNHIVTKYNFILKDISSYATASWKQEPQHVKEYYKQLAKMVKDRFKEKVPSLCFVDCNDCNYVGTVDQFPIFTLDYERLAMDENEFMDHLSDDLALTYRAIIQSIPF</sequence>
<accession>A0A9N8VL31</accession>
<dbReference type="SUPFAM" id="SSF47095">
    <property type="entry name" value="HMG-box"/>
    <property type="match status" value="1"/>
</dbReference>
<dbReference type="Proteomes" id="UP000789706">
    <property type="component" value="Unassembled WGS sequence"/>
</dbReference>